<feature type="region of interest" description="Disordered" evidence="1">
    <location>
        <begin position="121"/>
        <end position="168"/>
    </location>
</feature>
<name>A0A5B7HJD1_PORTR</name>
<sequence length="206" mass="22896">MGVTASTTRDANPSSGSSSRGRSTKRRSPVGCSSASGSELRCYSGYSSEDQCSCSECDSELPSTPRERRPPLRTQSEVLRGPHQPYVRGYIADTKTSSAAKPREGRVVRRPSQPLVKNYIADIQNRSGNKAESRERKAKHDLPSHTHQTHNTLPSPRPTTYPNPGSVRRRPGWHCDTPLIHPAALIRDRCPALHTHTYKHTNIHNR</sequence>
<accession>A0A5B7HJD1</accession>
<organism evidence="2 3">
    <name type="scientific">Portunus trituberculatus</name>
    <name type="common">Swimming crab</name>
    <name type="synonym">Neptunus trituberculatus</name>
    <dbReference type="NCBI Taxonomy" id="210409"/>
    <lineage>
        <taxon>Eukaryota</taxon>
        <taxon>Metazoa</taxon>
        <taxon>Ecdysozoa</taxon>
        <taxon>Arthropoda</taxon>
        <taxon>Crustacea</taxon>
        <taxon>Multicrustacea</taxon>
        <taxon>Malacostraca</taxon>
        <taxon>Eumalacostraca</taxon>
        <taxon>Eucarida</taxon>
        <taxon>Decapoda</taxon>
        <taxon>Pleocyemata</taxon>
        <taxon>Brachyura</taxon>
        <taxon>Eubrachyura</taxon>
        <taxon>Portunoidea</taxon>
        <taxon>Portunidae</taxon>
        <taxon>Portuninae</taxon>
        <taxon>Portunus</taxon>
    </lineage>
</organism>
<feature type="compositionally biased region" description="Basic and acidic residues" evidence="1">
    <location>
        <begin position="129"/>
        <end position="144"/>
    </location>
</feature>
<dbReference type="AlphaFoldDB" id="A0A5B7HJD1"/>
<dbReference type="Proteomes" id="UP000324222">
    <property type="component" value="Unassembled WGS sequence"/>
</dbReference>
<proteinExistence type="predicted"/>
<comment type="caution">
    <text evidence="2">The sequence shown here is derived from an EMBL/GenBank/DDBJ whole genome shotgun (WGS) entry which is preliminary data.</text>
</comment>
<feature type="compositionally biased region" description="Polar residues" evidence="1">
    <location>
        <begin position="1"/>
        <end position="13"/>
    </location>
</feature>
<dbReference type="EMBL" id="VSRR010028546">
    <property type="protein sequence ID" value="MPC68888.1"/>
    <property type="molecule type" value="Genomic_DNA"/>
</dbReference>
<evidence type="ECO:0000313" key="2">
    <source>
        <dbReference type="EMBL" id="MPC68888.1"/>
    </source>
</evidence>
<keyword evidence="3" id="KW-1185">Reference proteome</keyword>
<gene>
    <name evidence="2" type="ORF">E2C01_063098</name>
</gene>
<evidence type="ECO:0000313" key="3">
    <source>
        <dbReference type="Proteomes" id="UP000324222"/>
    </source>
</evidence>
<reference evidence="2 3" key="1">
    <citation type="submission" date="2019-05" db="EMBL/GenBank/DDBJ databases">
        <title>Another draft genome of Portunus trituberculatus and its Hox gene families provides insights of decapod evolution.</title>
        <authorList>
            <person name="Jeong J.-H."/>
            <person name="Song I."/>
            <person name="Kim S."/>
            <person name="Choi T."/>
            <person name="Kim D."/>
            <person name="Ryu S."/>
            <person name="Kim W."/>
        </authorList>
    </citation>
    <scope>NUCLEOTIDE SEQUENCE [LARGE SCALE GENOMIC DNA]</scope>
    <source>
        <tissue evidence="2">Muscle</tissue>
    </source>
</reference>
<evidence type="ECO:0000256" key="1">
    <source>
        <dbReference type="SAM" id="MobiDB-lite"/>
    </source>
</evidence>
<protein>
    <submittedName>
        <fullName evidence="2">Uncharacterized protein</fullName>
    </submittedName>
</protein>
<dbReference type="OrthoDB" id="1601at2759"/>
<feature type="region of interest" description="Disordered" evidence="1">
    <location>
        <begin position="1"/>
        <end position="107"/>
    </location>
</feature>
<feature type="compositionally biased region" description="Polar residues" evidence="1">
    <location>
        <begin position="145"/>
        <end position="154"/>
    </location>
</feature>